<keyword evidence="14" id="KW-0449">Lipoprotein</keyword>
<gene>
    <name evidence="17" type="ORF">SAMN05192583_3208</name>
</gene>
<dbReference type="Pfam" id="PF02563">
    <property type="entry name" value="Poly_export"/>
    <property type="match status" value="1"/>
</dbReference>
<keyword evidence="13" id="KW-0998">Cell outer membrane</keyword>
<keyword evidence="5" id="KW-0762">Sugar transport</keyword>
<evidence type="ECO:0000256" key="7">
    <source>
        <dbReference type="ARBA" id="ARBA00022729"/>
    </source>
</evidence>
<evidence type="ECO:0000256" key="11">
    <source>
        <dbReference type="ARBA" id="ARBA00023136"/>
    </source>
</evidence>
<keyword evidence="8" id="KW-0625">Polysaccharide transport</keyword>
<keyword evidence="6" id="KW-0812">Transmembrane</keyword>
<evidence type="ECO:0000256" key="8">
    <source>
        <dbReference type="ARBA" id="ARBA00023047"/>
    </source>
</evidence>
<name>A0A1H8I5J8_9SPHN</name>
<keyword evidence="9" id="KW-0406">Ion transport</keyword>
<dbReference type="PANTHER" id="PTHR33619">
    <property type="entry name" value="POLYSACCHARIDE EXPORT PROTEIN GFCE-RELATED"/>
    <property type="match status" value="1"/>
</dbReference>
<dbReference type="PROSITE" id="PS51257">
    <property type="entry name" value="PROKAR_LIPOPROTEIN"/>
    <property type="match status" value="1"/>
</dbReference>
<keyword evidence="7" id="KW-0732">Signal</keyword>
<proteinExistence type="inferred from homology"/>
<keyword evidence="10" id="KW-0626">Porin</keyword>
<dbReference type="InterPro" id="IPR049712">
    <property type="entry name" value="Poly_export"/>
</dbReference>
<evidence type="ECO:0000256" key="13">
    <source>
        <dbReference type="ARBA" id="ARBA00023237"/>
    </source>
</evidence>
<evidence type="ECO:0000256" key="12">
    <source>
        <dbReference type="ARBA" id="ARBA00023139"/>
    </source>
</evidence>
<dbReference type="Gene3D" id="3.10.560.10">
    <property type="entry name" value="Outer membrane lipoprotein wza domain like"/>
    <property type="match status" value="1"/>
</dbReference>
<dbReference type="Pfam" id="PF22461">
    <property type="entry name" value="SLBB_2"/>
    <property type="match status" value="1"/>
</dbReference>
<keyword evidence="11" id="KW-0472">Membrane</keyword>
<protein>
    <submittedName>
        <fullName evidence="17">Polysaccharide export outer membrane protein</fullName>
    </submittedName>
</protein>
<evidence type="ECO:0000256" key="6">
    <source>
        <dbReference type="ARBA" id="ARBA00022692"/>
    </source>
</evidence>
<evidence type="ECO:0000256" key="2">
    <source>
        <dbReference type="ARBA" id="ARBA00009450"/>
    </source>
</evidence>
<evidence type="ECO:0000256" key="5">
    <source>
        <dbReference type="ARBA" id="ARBA00022597"/>
    </source>
</evidence>
<evidence type="ECO:0000256" key="3">
    <source>
        <dbReference type="ARBA" id="ARBA00022448"/>
    </source>
</evidence>
<evidence type="ECO:0000256" key="10">
    <source>
        <dbReference type="ARBA" id="ARBA00023114"/>
    </source>
</evidence>
<keyword evidence="4" id="KW-1134">Transmembrane beta strand</keyword>
<evidence type="ECO:0000313" key="18">
    <source>
        <dbReference type="Proteomes" id="UP000199206"/>
    </source>
</evidence>
<evidence type="ECO:0000256" key="14">
    <source>
        <dbReference type="ARBA" id="ARBA00023288"/>
    </source>
</evidence>
<dbReference type="GO" id="GO:0015288">
    <property type="term" value="F:porin activity"/>
    <property type="evidence" value="ECO:0007669"/>
    <property type="project" value="UniProtKB-KW"/>
</dbReference>
<organism evidence="17 18">
    <name type="scientific">Sphingomonas gellani</name>
    <dbReference type="NCBI Taxonomy" id="1166340"/>
    <lineage>
        <taxon>Bacteria</taxon>
        <taxon>Pseudomonadati</taxon>
        <taxon>Pseudomonadota</taxon>
        <taxon>Alphaproteobacteria</taxon>
        <taxon>Sphingomonadales</taxon>
        <taxon>Sphingomonadaceae</taxon>
        <taxon>Sphingomonas</taxon>
    </lineage>
</organism>
<dbReference type="STRING" id="1166340.SAMN05192583_3208"/>
<evidence type="ECO:0000256" key="1">
    <source>
        <dbReference type="ARBA" id="ARBA00004571"/>
    </source>
</evidence>
<dbReference type="GO" id="GO:0015159">
    <property type="term" value="F:polysaccharide transmembrane transporter activity"/>
    <property type="evidence" value="ECO:0007669"/>
    <property type="project" value="InterPro"/>
</dbReference>
<dbReference type="Proteomes" id="UP000199206">
    <property type="component" value="Unassembled WGS sequence"/>
</dbReference>
<dbReference type="GO" id="GO:0009279">
    <property type="term" value="C:cell outer membrane"/>
    <property type="evidence" value="ECO:0007669"/>
    <property type="project" value="UniProtKB-SubCell"/>
</dbReference>
<feature type="domain" description="SLBB" evidence="16">
    <location>
        <begin position="128"/>
        <end position="208"/>
    </location>
</feature>
<keyword evidence="18" id="KW-1185">Reference proteome</keyword>
<comment type="subcellular location">
    <subcellularLocation>
        <location evidence="1">Cell outer membrane</location>
        <topology evidence="1">Multi-pass membrane protein</topology>
    </subcellularLocation>
</comment>
<sequence>MTRSGLIGRATLVGSIMLLSACASGRGGSIPYGVSNFGAPDGPKVVKADQGYKLTPLDKVTVMVFGAPDLSQDYSVDQSGGLTMPLVGRVDAVGLTTSDLAAVIARRLNEKYLRDPNVTVALKESASQVVTIDGSVKQPGVFAITNNSLTLVQAIAIAHGPDELANPHRVAIFRMINGKRSAAAFDLTKIRRGEEQDPTVYPGDTIIVDGSGLKSAQRGLLQSVPLAAIFLAL</sequence>
<dbReference type="GO" id="GO:0046930">
    <property type="term" value="C:pore complex"/>
    <property type="evidence" value="ECO:0007669"/>
    <property type="project" value="UniProtKB-KW"/>
</dbReference>
<accession>A0A1H8I5J8</accession>
<evidence type="ECO:0000256" key="4">
    <source>
        <dbReference type="ARBA" id="ARBA00022452"/>
    </source>
</evidence>
<dbReference type="AlphaFoldDB" id="A0A1H8I5J8"/>
<evidence type="ECO:0000256" key="9">
    <source>
        <dbReference type="ARBA" id="ARBA00023065"/>
    </source>
</evidence>
<evidence type="ECO:0000259" key="16">
    <source>
        <dbReference type="Pfam" id="PF22461"/>
    </source>
</evidence>
<keyword evidence="12" id="KW-0564">Palmitate</keyword>
<evidence type="ECO:0000259" key="15">
    <source>
        <dbReference type="Pfam" id="PF02563"/>
    </source>
</evidence>
<evidence type="ECO:0000313" key="17">
    <source>
        <dbReference type="EMBL" id="SEN63467.1"/>
    </source>
</evidence>
<dbReference type="InterPro" id="IPR003715">
    <property type="entry name" value="Poly_export_N"/>
</dbReference>
<reference evidence="18" key="1">
    <citation type="submission" date="2016-10" db="EMBL/GenBank/DDBJ databases">
        <authorList>
            <person name="Varghese N."/>
            <person name="Submissions S."/>
        </authorList>
    </citation>
    <scope>NUCLEOTIDE SEQUENCE [LARGE SCALE GENOMIC DNA]</scope>
    <source>
        <strain evidence="18">S6-262</strain>
    </source>
</reference>
<dbReference type="PANTHER" id="PTHR33619:SF3">
    <property type="entry name" value="POLYSACCHARIDE EXPORT PROTEIN GFCE-RELATED"/>
    <property type="match status" value="1"/>
</dbReference>
<comment type="similarity">
    <text evidence="2">Belongs to the BexD/CtrA/VexA family.</text>
</comment>
<keyword evidence="3" id="KW-0813">Transport</keyword>
<dbReference type="EMBL" id="FOCF01000009">
    <property type="protein sequence ID" value="SEN63467.1"/>
    <property type="molecule type" value="Genomic_DNA"/>
</dbReference>
<dbReference type="Gene3D" id="3.30.1950.10">
    <property type="entry name" value="wza like domain"/>
    <property type="match status" value="1"/>
</dbReference>
<dbReference type="GO" id="GO:0006811">
    <property type="term" value="P:monoatomic ion transport"/>
    <property type="evidence" value="ECO:0007669"/>
    <property type="project" value="UniProtKB-KW"/>
</dbReference>
<feature type="domain" description="Polysaccharide export protein N-terminal" evidence="15">
    <location>
        <begin position="48"/>
        <end position="122"/>
    </location>
</feature>
<dbReference type="InterPro" id="IPR054765">
    <property type="entry name" value="SLBB_dom"/>
</dbReference>